<accession>A7M7G8</accession>
<reference evidence="1" key="3">
    <citation type="journal article" date="2004" name="J. Bacteriol.">
        <title>Cloning Serratia entomophila antifeeding genes--a putative defective prophage active against the grass grub Costelytra zealandica.</title>
        <authorList>
            <person name="Hurst M.R."/>
            <person name="Glare T.R."/>
            <person name="Jackson T.A."/>
        </authorList>
    </citation>
    <scope>NUCLEOTIDE SEQUENCE</scope>
    <source>
        <strain evidence="1">A1MO2</strain>
        <plasmid evidence="1">pADAP</plasmid>
    </source>
</reference>
<dbReference type="EMBL" id="AF135182">
    <property type="protein sequence ID" value="ABU23809.1"/>
    <property type="molecule type" value="Genomic_DNA"/>
</dbReference>
<protein>
    <submittedName>
        <fullName evidence="1">Sea43</fullName>
    </submittedName>
</protein>
<proteinExistence type="predicted"/>
<reference evidence="1" key="4">
    <citation type="submission" date="2017-12" db="EMBL/GenBank/DDBJ databases">
        <authorList>
            <person name="Hurst M.R.H."/>
        </authorList>
    </citation>
    <scope>NUCLEOTIDE SEQUENCE</scope>
    <source>
        <strain evidence="1">A1MO2</strain>
        <plasmid evidence="1">pADAP</plasmid>
    </source>
</reference>
<reference evidence="1" key="2">
    <citation type="journal article" date="2003" name="Plasmid">
        <title>Peripheral sequences of the Serratia entomophila pADAP virulence-associated region.</title>
        <authorList>
            <person name="Hurst M.R."/>
            <person name="O'Callaghan M."/>
            <person name="Glare T.R."/>
        </authorList>
    </citation>
    <scope>NUCLEOTIDE SEQUENCE</scope>
    <source>
        <strain evidence="1">A1MO2</strain>
        <plasmid evidence="1">pADAP</plasmid>
    </source>
</reference>
<sequence length="77" mass="8586">MACMASLTFIANFCLTGVKWLESFFPQFIQQADRRNVGIAFASGSMFFLRKNAGNKRGQLVVGQWAIFTDNICVAET</sequence>
<reference evidence="1" key="1">
    <citation type="journal article" date="2000" name="J. Bacteriol.">
        <title>Plasmid-located pathogenicity determinants of Serratia entomophila, the causal agent of amber disease of grass grub, show similarity to the insecticidal toxins of Photorhabdus luminescens.</title>
        <authorList>
            <person name="Hurst M.R."/>
            <person name="Glare T.R."/>
            <person name="Jackson T.A."/>
            <person name="Ronson C.W."/>
        </authorList>
    </citation>
    <scope>NUCLEOTIDE SEQUENCE</scope>
    <source>
        <strain evidence="1">A1MO2</strain>
        <plasmid evidence="1">pADAP</plasmid>
    </source>
</reference>
<dbReference type="AlphaFoldDB" id="A7M7G8"/>
<organism evidence="1">
    <name type="scientific">Serratia entomophila</name>
    <dbReference type="NCBI Taxonomy" id="42906"/>
    <lineage>
        <taxon>Bacteria</taxon>
        <taxon>Pseudomonadati</taxon>
        <taxon>Pseudomonadota</taxon>
        <taxon>Gammaproteobacteria</taxon>
        <taxon>Enterobacterales</taxon>
        <taxon>Yersiniaceae</taxon>
        <taxon>Serratia</taxon>
    </lineage>
</organism>
<name>A7M7G8_9GAMM</name>
<geneLocation type="plasmid" evidence="1">
    <name>pADAP</name>
</geneLocation>
<evidence type="ECO:0000313" key="1">
    <source>
        <dbReference type="EMBL" id="ABU23809.1"/>
    </source>
</evidence>
<keyword evidence="1" id="KW-0614">Plasmid</keyword>
<gene>
    <name evidence="1" type="primary">sea43</name>
</gene>